<evidence type="ECO:0000256" key="5">
    <source>
        <dbReference type="ARBA" id="ARBA00022840"/>
    </source>
</evidence>
<proteinExistence type="predicted"/>
<dbReference type="AlphaFoldDB" id="A0A8J5LQU1"/>
<accession>A0A8J5LQU1</accession>
<feature type="domain" description="DUF632" evidence="6">
    <location>
        <begin position="4"/>
        <end position="94"/>
    </location>
</feature>
<keyword evidence="3" id="KW-0547">Nucleotide-binding</keyword>
<evidence type="ECO:0000259" key="6">
    <source>
        <dbReference type="Pfam" id="PF04782"/>
    </source>
</evidence>
<keyword evidence="4" id="KW-0418">Kinase</keyword>
<evidence type="ECO:0000313" key="9">
    <source>
        <dbReference type="Proteomes" id="UP000734854"/>
    </source>
</evidence>
<evidence type="ECO:0000256" key="1">
    <source>
        <dbReference type="ARBA" id="ARBA00022605"/>
    </source>
</evidence>
<dbReference type="InterPro" id="IPR014721">
    <property type="entry name" value="Ribsml_uS5_D2-typ_fold_subgr"/>
</dbReference>
<comment type="caution">
    <text evidence="8">The sequence shown here is derived from an EMBL/GenBank/DDBJ whole genome shotgun (WGS) entry which is preliminary data.</text>
</comment>
<reference evidence="8 9" key="1">
    <citation type="submission" date="2020-08" db="EMBL/GenBank/DDBJ databases">
        <title>Plant Genome Project.</title>
        <authorList>
            <person name="Zhang R.-G."/>
        </authorList>
    </citation>
    <scope>NUCLEOTIDE SEQUENCE [LARGE SCALE GENOMIC DNA]</scope>
    <source>
        <tissue evidence="8">Rhizome</tissue>
    </source>
</reference>
<dbReference type="GO" id="GO:0005524">
    <property type="term" value="F:ATP binding"/>
    <property type="evidence" value="ECO:0007669"/>
    <property type="project" value="UniProtKB-KW"/>
</dbReference>
<dbReference type="SUPFAM" id="SSF55060">
    <property type="entry name" value="GHMP Kinase, C-terminal domain"/>
    <property type="match status" value="1"/>
</dbReference>
<dbReference type="SUPFAM" id="SSF54211">
    <property type="entry name" value="Ribosomal protein S5 domain 2-like"/>
    <property type="match status" value="1"/>
</dbReference>
<dbReference type="Pfam" id="PF04782">
    <property type="entry name" value="DUF632"/>
    <property type="match status" value="1"/>
</dbReference>
<evidence type="ECO:0000256" key="3">
    <source>
        <dbReference type="ARBA" id="ARBA00022741"/>
    </source>
</evidence>
<evidence type="ECO:0000313" key="8">
    <source>
        <dbReference type="EMBL" id="KAG6530330.1"/>
    </source>
</evidence>
<dbReference type="InterPro" id="IPR006867">
    <property type="entry name" value="DUF632"/>
</dbReference>
<feature type="domain" description="GHMP kinase C-terminal" evidence="7">
    <location>
        <begin position="420"/>
        <end position="490"/>
    </location>
</feature>
<dbReference type="Proteomes" id="UP000734854">
    <property type="component" value="Unassembled WGS sequence"/>
</dbReference>
<dbReference type="InterPro" id="IPR036554">
    <property type="entry name" value="GHMP_kinase_C_sf"/>
</dbReference>
<evidence type="ECO:0000256" key="2">
    <source>
        <dbReference type="ARBA" id="ARBA00022679"/>
    </source>
</evidence>
<dbReference type="PANTHER" id="PTHR20861">
    <property type="entry name" value="HOMOSERINE/4-DIPHOSPHOCYTIDYL-2-C-METHYL-D-ERYTHRITOL KINASE"/>
    <property type="match status" value="1"/>
</dbReference>
<dbReference type="GO" id="GO:0016301">
    <property type="term" value="F:kinase activity"/>
    <property type="evidence" value="ECO:0007669"/>
    <property type="project" value="UniProtKB-KW"/>
</dbReference>
<dbReference type="InterPro" id="IPR013750">
    <property type="entry name" value="GHMP_kinase_C_dom"/>
</dbReference>
<dbReference type="Gene3D" id="3.30.230.10">
    <property type="match status" value="1"/>
</dbReference>
<keyword evidence="2" id="KW-0808">Transferase</keyword>
<dbReference type="PRINTS" id="PR00958">
    <property type="entry name" value="HOMSERKINASE"/>
</dbReference>
<dbReference type="Pfam" id="PF08544">
    <property type="entry name" value="GHMP_kinases_C"/>
    <property type="match status" value="1"/>
</dbReference>
<dbReference type="EMBL" id="JACMSC010000003">
    <property type="protein sequence ID" value="KAG6530330.1"/>
    <property type="molecule type" value="Genomic_DNA"/>
</dbReference>
<dbReference type="GO" id="GO:0008652">
    <property type="term" value="P:amino acid biosynthetic process"/>
    <property type="evidence" value="ECO:0007669"/>
    <property type="project" value="UniProtKB-KW"/>
</dbReference>
<dbReference type="PANTHER" id="PTHR20861:SF1">
    <property type="entry name" value="HOMOSERINE KINASE"/>
    <property type="match status" value="1"/>
</dbReference>
<protein>
    <recommendedName>
        <fullName evidence="10">Homoserine kinase</fullName>
    </recommendedName>
</protein>
<dbReference type="Gene3D" id="3.30.70.890">
    <property type="entry name" value="GHMP kinase, C-terminal domain"/>
    <property type="match status" value="1"/>
</dbReference>
<keyword evidence="1" id="KW-0028">Amino-acid biosynthesis</keyword>
<name>A0A8J5LQU1_ZINOF</name>
<keyword evidence="9" id="KW-1185">Reference proteome</keyword>
<evidence type="ECO:0000259" key="7">
    <source>
        <dbReference type="Pfam" id="PF08544"/>
    </source>
</evidence>
<evidence type="ECO:0000256" key="4">
    <source>
        <dbReference type="ARBA" id="ARBA00022777"/>
    </source>
</evidence>
<organism evidence="8 9">
    <name type="scientific">Zingiber officinale</name>
    <name type="common">Ginger</name>
    <name type="synonym">Amomum zingiber</name>
    <dbReference type="NCBI Taxonomy" id="94328"/>
    <lineage>
        <taxon>Eukaryota</taxon>
        <taxon>Viridiplantae</taxon>
        <taxon>Streptophyta</taxon>
        <taxon>Embryophyta</taxon>
        <taxon>Tracheophyta</taxon>
        <taxon>Spermatophyta</taxon>
        <taxon>Magnoliopsida</taxon>
        <taxon>Liliopsida</taxon>
        <taxon>Zingiberales</taxon>
        <taxon>Zingiberaceae</taxon>
        <taxon>Zingiber</taxon>
    </lineage>
</organism>
<evidence type="ECO:0008006" key="10">
    <source>
        <dbReference type="Google" id="ProtNLM"/>
    </source>
</evidence>
<sequence length="519" mass="57302">MDEIKRLEMAIVDLVVHFSGWFTAQRSYLKSLNDWLMKGVCSIPEETDDGIAPFSPRKLGAPSIFVVCNYWYESVDVISERNVLGAMKVFAHIVFKLWQQRSLEQQQSLIAIRDMDSKLRLMARDEQLMVKHKNKLMLISRPSLRPRLHLTKLACSPTSPASDALPVLKPRFDRLHNLQPHRPLPNVPISHSLCSRHHSQPRPWFQLPRLRRRWWPQDTVNTVVASGTLSIAEIFGSSSTSKLGRDQVWNCASISGSSSSKGDEEVGDGGGVGSFSFTSNENASFSLSLHKGLPFGSDLDSNAAFVVAALANTELFGGRLTSNELVLVGLESLKKVSGYHADDVGPSILGGFILIQSYDPFEIIQLEFSHDQDLFFMLVSPDFEASTKKMRETLPTSIPMKDHIWNSSQAVALVAVVVQGNVRVLRSAMAADAIVEPRRAPLIPGMVSVKKTTMEAGVFGCTISGSGLTIVAVINEEEKGNEILSKMMEAFTKERNLQSIETVAKLDRVGARVIGTEVA</sequence>
<dbReference type="InterPro" id="IPR020568">
    <property type="entry name" value="Ribosomal_Su5_D2-typ_SF"/>
</dbReference>
<keyword evidence="5" id="KW-0067">ATP-binding</keyword>
<gene>
    <name evidence="8" type="ORF">ZIOFF_012557</name>
</gene>